<reference evidence="1 2" key="1">
    <citation type="submission" date="2009-11" db="EMBL/GenBank/DDBJ databases">
        <authorList>
            <person name="Weinstock G."/>
            <person name="Sodergren E."/>
            <person name="Clifton S."/>
            <person name="Fulton L."/>
            <person name="Fulton B."/>
            <person name="Courtney L."/>
            <person name="Fronick C."/>
            <person name="Harrison M."/>
            <person name="Strong C."/>
            <person name="Farmer C."/>
            <person name="Delahaunty K."/>
            <person name="Markovic C."/>
            <person name="Hall O."/>
            <person name="Minx P."/>
            <person name="Tomlinson C."/>
            <person name="Mitreva M."/>
            <person name="Nelson J."/>
            <person name="Hou S."/>
            <person name="Wollam A."/>
            <person name="Pepin K.H."/>
            <person name="Johnson M."/>
            <person name="Bhonagiri V."/>
            <person name="Nash W.E."/>
            <person name="Warren W."/>
            <person name="Chinwalla A."/>
            <person name="Mardis E.R."/>
            <person name="Wilson R.K."/>
        </authorList>
    </citation>
    <scope>NUCLEOTIDE SEQUENCE [LARGE SCALE GENOMIC DNA]</scope>
    <source>
        <strain evidence="1 2">F0302</strain>
    </source>
</reference>
<gene>
    <name evidence="1" type="ORF">HMPREF0971_02532</name>
</gene>
<comment type="caution">
    <text evidence="1">The sequence shown here is derived from an EMBL/GenBank/DDBJ whole genome shotgun (WGS) entry which is preliminary data.</text>
</comment>
<dbReference type="STRING" id="649760.HMPREF0971_02532"/>
<dbReference type="Gene3D" id="3.80.10.10">
    <property type="entry name" value="Ribonuclease Inhibitor"/>
    <property type="match status" value="1"/>
</dbReference>
<dbReference type="AlphaFoldDB" id="D1QU50"/>
<evidence type="ECO:0000313" key="2">
    <source>
        <dbReference type="Proteomes" id="UP000004079"/>
    </source>
</evidence>
<dbReference type="InterPro" id="IPR032675">
    <property type="entry name" value="LRR_dom_sf"/>
</dbReference>
<evidence type="ECO:0000313" key="1">
    <source>
        <dbReference type="EMBL" id="EFB31124.1"/>
    </source>
</evidence>
<name>D1QU50_9BACT</name>
<organism evidence="1 2">
    <name type="scientific">Segatella oris F0302</name>
    <dbReference type="NCBI Taxonomy" id="649760"/>
    <lineage>
        <taxon>Bacteria</taxon>
        <taxon>Pseudomonadati</taxon>
        <taxon>Bacteroidota</taxon>
        <taxon>Bacteroidia</taxon>
        <taxon>Bacteroidales</taxon>
        <taxon>Prevotellaceae</taxon>
        <taxon>Segatella</taxon>
    </lineage>
</organism>
<evidence type="ECO:0008006" key="3">
    <source>
        <dbReference type="Google" id="ProtNLM"/>
    </source>
</evidence>
<protein>
    <recommendedName>
        <fullName evidence="3">Leucine Rich Repeat protein</fullName>
    </recommendedName>
</protein>
<dbReference type="HOGENOM" id="CLU_044982_0_0_10"/>
<sequence>MLSSVEKYRRRTPLGNSWMTSDTTLCKDLHHALTTIELSAFSLCGFKGDLVIPSTVKTIRDYAFSYNDGLTGFTWKGEAGCKLGAGNFDGCINLEFIDLHTLDNPSIENPELNRKRFDILFGGLPTHTVVYLPKGKAFTFAQGEDVNFVKADNTCTLLSVQDGADYEFPNVFKATKAVYNKYNATVSNGTYDCYDDYEVPFPTLDSDNSLSAYRDFFRHKQRQELLHHAAALRGSIAQRHPCLRTTPKRQLQPPVQGEKEYKQYYLFRSIPDESVLEGNKPYLLRIIDGQVHTSKEFGATNVEIAASGTDKIDDNGQKVAQQNPTSTLYNNNVNGTLKPQSYQATKPNQEFFFVGGTERLNNSLAFKLNTWLLNTDKMGIDVWRKVYKTAAPVGDAKPIEPATAAPFRGYIQPKNNAPSNAKYFVVLMEDETTGIDDLQQAKAQNGAQRIYTLDGRYVGTSFDTLPNGIYVIKGKKIVK</sequence>
<proteinExistence type="predicted"/>
<accession>D1QU50</accession>
<dbReference type="Proteomes" id="UP000004079">
    <property type="component" value="Unassembled WGS sequence"/>
</dbReference>
<dbReference type="EMBL" id="ACUZ02000042">
    <property type="protein sequence ID" value="EFB31124.1"/>
    <property type="molecule type" value="Genomic_DNA"/>
</dbReference>